<dbReference type="InterPro" id="IPR021533">
    <property type="entry name" value="PepSY-like"/>
</dbReference>
<dbReference type="EMBL" id="JACXAD010000019">
    <property type="protein sequence ID" value="MBD2769427.1"/>
    <property type="molecule type" value="Genomic_DNA"/>
</dbReference>
<organism evidence="3 4">
    <name type="scientific">Hymenobacter montanus</name>
    <dbReference type="NCBI Taxonomy" id="2771359"/>
    <lineage>
        <taxon>Bacteria</taxon>
        <taxon>Pseudomonadati</taxon>
        <taxon>Bacteroidota</taxon>
        <taxon>Cytophagia</taxon>
        <taxon>Cytophagales</taxon>
        <taxon>Hymenobacteraceae</taxon>
        <taxon>Hymenobacter</taxon>
    </lineage>
</organism>
<feature type="chain" id="PRO_5037229917" evidence="1">
    <location>
        <begin position="20"/>
        <end position="143"/>
    </location>
</feature>
<dbReference type="AlphaFoldDB" id="A0A927BG77"/>
<keyword evidence="1" id="KW-0732">Signal</keyword>
<feature type="domain" description="Putative beta-lactamase-inhibitor-like PepSY-like" evidence="2">
    <location>
        <begin position="76"/>
        <end position="141"/>
    </location>
</feature>
<dbReference type="SUPFAM" id="SSF160574">
    <property type="entry name" value="BT0923-like"/>
    <property type="match status" value="1"/>
</dbReference>
<evidence type="ECO:0000259" key="2">
    <source>
        <dbReference type="Pfam" id="PF11396"/>
    </source>
</evidence>
<accession>A0A927BG77</accession>
<proteinExistence type="predicted"/>
<keyword evidence="4" id="KW-1185">Reference proteome</keyword>
<reference evidence="3" key="1">
    <citation type="submission" date="2020-09" db="EMBL/GenBank/DDBJ databases">
        <authorList>
            <person name="Kim M.K."/>
        </authorList>
    </citation>
    <scope>NUCLEOTIDE SEQUENCE</scope>
    <source>
        <strain evidence="3">BT664</strain>
    </source>
</reference>
<dbReference type="Gene3D" id="3.10.450.360">
    <property type="match status" value="1"/>
</dbReference>
<name>A0A927BG77_9BACT</name>
<evidence type="ECO:0000313" key="3">
    <source>
        <dbReference type="EMBL" id="MBD2769427.1"/>
    </source>
</evidence>
<feature type="signal peptide" evidence="1">
    <location>
        <begin position="1"/>
        <end position="19"/>
    </location>
</feature>
<dbReference type="Proteomes" id="UP000612233">
    <property type="component" value="Unassembled WGS sequence"/>
</dbReference>
<comment type="caution">
    <text evidence="3">The sequence shown here is derived from an EMBL/GenBank/DDBJ whole genome shotgun (WGS) entry which is preliminary data.</text>
</comment>
<evidence type="ECO:0000313" key="4">
    <source>
        <dbReference type="Proteomes" id="UP000612233"/>
    </source>
</evidence>
<feature type="domain" description="Putative beta-lactamase-inhibitor-like PepSY-like" evidence="2">
    <location>
        <begin position="18"/>
        <end position="64"/>
    </location>
</feature>
<dbReference type="RefSeq" id="WP_191006237.1">
    <property type="nucleotide sequence ID" value="NZ_JACXAD010000019.1"/>
</dbReference>
<evidence type="ECO:0000256" key="1">
    <source>
        <dbReference type="SAM" id="SignalP"/>
    </source>
</evidence>
<protein>
    <submittedName>
        <fullName evidence="3">PepSY-like domain-containing protein</fullName>
    </submittedName>
</protein>
<gene>
    <name evidence="3" type="ORF">IC235_16175</name>
</gene>
<dbReference type="Pfam" id="PF11396">
    <property type="entry name" value="PepSY_like"/>
    <property type="match status" value="2"/>
</dbReference>
<sequence>MKTVLMFAVAALLAGSAHAQKVAAAQVPAAAKATFQAKFPAVKTVAWEKEGTDYEAGFKQNGKTMSAVITPAGVLQETETDMKVAELPAAVRATLARDYKAYQVKEAATIAKADGRTVYEAEVSKGGKEQDVLFTADGKVVTQ</sequence>